<comment type="caution">
    <text evidence="2">The sequence shown here is derived from an EMBL/GenBank/DDBJ whole genome shotgun (WGS) entry which is preliminary data.</text>
</comment>
<gene>
    <name evidence="2" type="ORF">HPB48_002567</name>
</gene>
<evidence type="ECO:0000313" key="3">
    <source>
        <dbReference type="Proteomes" id="UP000821853"/>
    </source>
</evidence>
<dbReference type="AlphaFoldDB" id="A0A9J6GKA0"/>
<dbReference type="Proteomes" id="UP000821853">
    <property type="component" value="Chromosome 5"/>
</dbReference>
<proteinExistence type="predicted"/>
<keyword evidence="1" id="KW-1133">Transmembrane helix</keyword>
<accession>A0A9J6GKA0</accession>
<feature type="transmembrane region" description="Helical" evidence="1">
    <location>
        <begin position="340"/>
        <end position="361"/>
    </location>
</feature>
<keyword evidence="1" id="KW-0472">Membrane</keyword>
<organism evidence="2 3">
    <name type="scientific">Haemaphysalis longicornis</name>
    <name type="common">Bush tick</name>
    <dbReference type="NCBI Taxonomy" id="44386"/>
    <lineage>
        <taxon>Eukaryota</taxon>
        <taxon>Metazoa</taxon>
        <taxon>Ecdysozoa</taxon>
        <taxon>Arthropoda</taxon>
        <taxon>Chelicerata</taxon>
        <taxon>Arachnida</taxon>
        <taxon>Acari</taxon>
        <taxon>Parasitiformes</taxon>
        <taxon>Ixodida</taxon>
        <taxon>Ixodoidea</taxon>
        <taxon>Ixodidae</taxon>
        <taxon>Haemaphysalinae</taxon>
        <taxon>Haemaphysalis</taxon>
    </lineage>
</organism>
<protein>
    <submittedName>
        <fullName evidence="2">Uncharacterized protein</fullName>
    </submittedName>
</protein>
<name>A0A9J6GKA0_HAELO</name>
<sequence>MPMLWGFYVGRHPSGSLKNTIYMTLDSRYNDWIGTVEMLMYKRRVRDYLRHCAEIVGGKGQSYESMIEDVLQAHHELAAVVVAYWDPFSGPRYVDLSDPDLRRAVNGQLPDDSQLWWKNEIVNLQPELFHRLNDTFFSLDEYRKRFTVLFGAYVVWALLPLISSSRTANILADMHSPSRTVIEQRLQCYGLLQEVMPLAKWHIDNEALAEGEATRHLLRLAVLSANKLVTPYGESVRKRAEITNSLLSLNALNMSETWEELDKAYDYLPNESSKDFFKLFLSASRATITMFKRSLRRPRNTIFHVPGIASDWLYRLLVVREVILPNSLASPPLVMPWHPAAVRVALAGTFISYQILIFMLFKFFYNDHFEVSATPAKIVQEQRWCEEQRRNETV</sequence>
<keyword evidence="1" id="KW-0812">Transmembrane</keyword>
<dbReference type="VEuPathDB" id="VectorBase:HLOH_062037"/>
<reference evidence="2 3" key="1">
    <citation type="journal article" date="2020" name="Cell">
        <title>Large-Scale Comparative Analyses of Tick Genomes Elucidate Their Genetic Diversity and Vector Capacities.</title>
        <authorList>
            <consortium name="Tick Genome and Microbiome Consortium (TIGMIC)"/>
            <person name="Jia N."/>
            <person name="Wang J."/>
            <person name="Shi W."/>
            <person name="Du L."/>
            <person name="Sun Y."/>
            <person name="Zhan W."/>
            <person name="Jiang J.F."/>
            <person name="Wang Q."/>
            <person name="Zhang B."/>
            <person name="Ji P."/>
            <person name="Bell-Sakyi L."/>
            <person name="Cui X.M."/>
            <person name="Yuan T.T."/>
            <person name="Jiang B.G."/>
            <person name="Yang W.F."/>
            <person name="Lam T.T."/>
            <person name="Chang Q.C."/>
            <person name="Ding S.J."/>
            <person name="Wang X.J."/>
            <person name="Zhu J.G."/>
            <person name="Ruan X.D."/>
            <person name="Zhao L."/>
            <person name="Wei J.T."/>
            <person name="Ye R.Z."/>
            <person name="Que T.C."/>
            <person name="Du C.H."/>
            <person name="Zhou Y.H."/>
            <person name="Cheng J.X."/>
            <person name="Dai P.F."/>
            <person name="Guo W.B."/>
            <person name="Han X.H."/>
            <person name="Huang E.J."/>
            <person name="Li L.F."/>
            <person name="Wei W."/>
            <person name="Gao Y.C."/>
            <person name="Liu J.Z."/>
            <person name="Shao H.Z."/>
            <person name="Wang X."/>
            <person name="Wang C.C."/>
            <person name="Yang T.C."/>
            <person name="Huo Q.B."/>
            <person name="Li W."/>
            <person name="Chen H.Y."/>
            <person name="Chen S.E."/>
            <person name="Zhou L.G."/>
            <person name="Ni X.B."/>
            <person name="Tian J.H."/>
            <person name="Sheng Y."/>
            <person name="Liu T."/>
            <person name="Pan Y.S."/>
            <person name="Xia L.Y."/>
            <person name="Li J."/>
            <person name="Zhao F."/>
            <person name="Cao W.C."/>
        </authorList>
    </citation>
    <scope>NUCLEOTIDE SEQUENCE [LARGE SCALE GENOMIC DNA]</scope>
    <source>
        <strain evidence="2">HaeL-2018</strain>
    </source>
</reference>
<evidence type="ECO:0000313" key="2">
    <source>
        <dbReference type="EMBL" id="KAH9374828.1"/>
    </source>
</evidence>
<feature type="transmembrane region" description="Helical" evidence="1">
    <location>
        <begin position="146"/>
        <end position="163"/>
    </location>
</feature>
<keyword evidence="3" id="KW-1185">Reference proteome</keyword>
<dbReference type="EMBL" id="JABSTR010000007">
    <property type="protein sequence ID" value="KAH9374828.1"/>
    <property type="molecule type" value="Genomic_DNA"/>
</dbReference>
<evidence type="ECO:0000256" key="1">
    <source>
        <dbReference type="SAM" id="Phobius"/>
    </source>
</evidence>